<protein>
    <submittedName>
        <fullName evidence="3">GNAT family N-acetyltransferase</fullName>
    </submittedName>
</protein>
<dbReference type="SUPFAM" id="SSF55729">
    <property type="entry name" value="Acyl-CoA N-acyltransferases (Nat)"/>
    <property type="match status" value="1"/>
</dbReference>
<dbReference type="PANTHER" id="PTHR43792">
    <property type="entry name" value="GNAT FAMILY, PUTATIVE (AFU_ORTHOLOGUE AFUA_3G00765)-RELATED-RELATED"/>
    <property type="match status" value="1"/>
</dbReference>
<proteinExistence type="predicted"/>
<evidence type="ECO:0000313" key="3">
    <source>
        <dbReference type="EMBL" id="QPS02259.1"/>
    </source>
</evidence>
<dbReference type="Pfam" id="PF13302">
    <property type="entry name" value="Acetyltransf_3"/>
    <property type="match status" value="1"/>
</dbReference>
<dbReference type="KEGG" id="aun:AWM73_05895"/>
<dbReference type="Proteomes" id="UP001069145">
    <property type="component" value="Unassembled WGS sequence"/>
</dbReference>
<gene>
    <name evidence="3" type="ORF">I6G68_04145</name>
    <name evidence="2" type="ORF">ODY43_08580</name>
</gene>
<evidence type="ECO:0000313" key="4">
    <source>
        <dbReference type="Proteomes" id="UP000594771"/>
    </source>
</evidence>
<keyword evidence="5" id="KW-1185">Reference proteome</keyword>
<dbReference type="InterPro" id="IPR000182">
    <property type="entry name" value="GNAT_dom"/>
</dbReference>
<dbReference type="EMBL" id="JAOTML010000011">
    <property type="protein sequence ID" value="MCY3054033.1"/>
    <property type="molecule type" value="Genomic_DNA"/>
</dbReference>
<dbReference type="AlphaFoldDB" id="A0A0X8FGH1"/>
<accession>A0A0X8FGH1</accession>
<dbReference type="GeneID" id="35767211"/>
<dbReference type="InterPro" id="IPR051531">
    <property type="entry name" value="N-acetyltransferase"/>
</dbReference>
<dbReference type="InterPro" id="IPR016181">
    <property type="entry name" value="Acyl_CoA_acyltransferase"/>
</dbReference>
<dbReference type="PROSITE" id="PS51186">
    <property type="entry name" value="GNAT"/>
    <property type="match status" value="1"/>
</dbReference>
<dbReference type="GO" id="GO:0016747">
    <property type="term" value="F:acyltransferase activity, transferring groups other than amino-acyl groups"/>
    <property type="evidence" value="ECO:0007669"/>
    <property type="project" value="InterPro"/>
</dbReference>
<dbReference type="Proteomes" id="UP000594771">
    <property type="component" value="Chromosome"/>
</dbReference>
<reference evidence="3 4" key="1">
    <citation type="submission" date="2020-12" db="EMBL/GenBank/DDBJ databases">
        <title>FDA dAtabase for Regulatory Grade micrObial Sequences (FDA-ARGOS): Supporting development and validation of Infectious Disease Dx tests.</title>
        <authorList>
            <person name="Sproer C."/>
            <person name="Gronow S."/>
            <person name="Severitt S."/>
            <person name="Schroder I."/>
            <person name="Tallon L."/>
            <person name="Sadzewicz L."/>
            <person name="Zhao X."/>
            <person name="Boylan J."/>
            <person name="Ott S."/>
            <person name="Bowen H."/>
            <person name="Vavikolanu K."/>
            <person name="Mehta A."/>
            <person name="Aluvathingal J."/>
            <person name="Nadendla S."/>
            <person name="Lowell S."/>
            <person name="Myers T."/>
            <person name="Yan Y."/>
            <person name="Sichtig H."/>
        </authorList>
    </citation>
    <scope>NUCLEOTIDE SEQUENCE [LARGE SCALE GENOMIC DNA]</scope>
    <source>
        <strain evidence="3 4">FDAARGOS_911</strain>
    </source>
</reference>
<feature type="domain" description="N-acetyltransferase" evidence="1">
    <location>
        <begin position="14"/>
        <end position="180"/>
    </location>
</feature>
<sequence>MNHLGSQQLESKRLILRPFELIDVDQAFKHWTSDPEVTKYLTWPSHQSPAVTKEVIAQWVSNYSHKDFYQWAIVLKASNEVIGSISAVDVKEKISAVHIGYAIGKKWWGLGITTEAFKRIIPFFFDEVGVNRIESMHDPKNPASGKVMEHCGLVYEGTLRQADRNNLGLCDAAYYGLLREDYYR</sequence>
<evidence type="ECO:0000259" key="1">
    <source>
        <dbReference type="PROSITE" id="PS51186"/>
    </source>
</evidence>
<dbReference type="PANTHER" id="PTHR43792:SF1">
    <property type="entry name" value="N-ACETYLTRANSFERASE DOMAIN-CONTAINING PROTEIN"/>
    <property type="match status" value="1"/>
</dbReference>
<evidence type="ECO:0000313" key="5">
    <source>
        <dbReference type="Proteomes" id="UP001069145"/>
    </source>
</evidence>
<reference evidence="2" key="2">
    <citation type="submission" date="2022-09" db="EMBL/GenBank/DDBJ databases">
        <title>Aerococcus urinae taxonomy study.</title>
        <authorList>
            <person name="Christensen J."/>
            <person name="Senneby E."/>
        </authorList>
    </citation>
    <scope>NUCLEOTIDE SEQUENCE</scope>
    <source>
        <strain evidence="2">NLD-066-U95</strain>
    </source>
</reference>
<dbReference type="RefSeq" id="WP_060778507.1">
    <property type="nucleotide sequence ID" value="NZ_CAJHLF010000005.1"/>
</dbReference>
<dbReference type="Gene3D" id="3.40.630.30">
    <property type="match status" value="1"/>
</dbReference>
<evidence type="ECO:0000313" key="2">
    <source>
        <dbReference type="EMBL" id="MCY3054033.1"/>
    </source>
</evidence>
<dbReference type="OrthoDB" id="9798081at2"/>
<keyword evidence="3" id="KW-0808">Transferase</keyword>
<organism evidence="3 4">
    <name type="scientific">Aerococcus urinae</name>
    <dbReference type="NCBI Taxonomy" id="1376"/>
    <lineage>
        <taxon>Bacteria</taxon>
        <taxon>Bacillati</taxon>
        <taxon>Bacillota</taxon>
        <taxon>Bacilli</taxon>
        <taxon>Lactobacillales</taxon>
        <taxon>Aerococcaceae</taxon>
        <taxon>Aerococcus</taxon>
    </lineage>
</organism>
<name>A0A0X8FGH1_9LACT</name>
<dbReference type="EMBL" id="CP065662">
    <property type="protein sequence ID" value="QPS02259.1"/>
    <property type="molecule type" value="Genomic_DNA"/>
</dbReference>